<keyword evidence="1" id="KW-0175">Coiled coil</keyword>
<feature type="coiled-coil region" evidence="1">
    <location>
        <begin position="319"/>
        <end position="435"/>
    </location>
</feature>
<name>A0A084G0U8_PSEDA</name>
<protein>
    <recommendedName>
        <fullName evidence="4">HOOK N-terminal domain-containing protein</fullName>
    </recommendedName>
</protein>
<dbReference type="InterPro" id="IPR036872">
    <property type="entry name" value="CH_dom_sf"/>
</dbReference>
<sequence>MPYSQGAQDALLKWVSDLYIFCLHKRGQKRAPSMAEKRDDDGVILAEVLQDLDPSFNISDLDLSTTTTAPRSLGRKNNLMAIHKALFKFIHRECPDLEFLSKRTYIHSLDDGPTSDSVAKVVTLRSSTKTVHSEDAKLNNDVAQLISAMIAVAFLGPDPVKYVKRLQEPDKFEQTTMREIQQVIIEIESERSKATNKTDADETLEAAILALEAERAELLEKLKVARMQHADTISRLEHLQESYESLKVEADEHLQELYVLREATEDGASDSQVIKALRNRIKEQDELITSQEAQVKAQQDVTEKLKRDVTTLLPEADRAKQLDEEIKELRYKSQELERKANAAERLRGKLEEQQKVVIEVQNLRFEKDQLLKKTTDYDRLVQRNTSLEQALQEIRSSHAQAEETLFLLNNQKRMLEETNRTLANEITRLTELRSNDEQFIAELQEQAGSQIAADHTGGAISLEQELEGTQQMPGLMLELSRLKAENALLKRGVGSTETSQLRADLEEEQRKYQELRNKYTEIVERHSVAQDQITALVNDAAGEGTRAFNELRTQLLQANMDHKREAQRANDLQTQVADKERDLLVARTELSAMSKDGTEALEELKATDELVSASLRDELDALRTRVKSLTSEIELQRTQLLEAFVAKDKVQKEIEALRDSKPAVENKNITDEVIAEEINKTSEKIEKLRDRLRQRQEVMRFQPFVLVEHPSPPSTPTKNPPLEFGWTHDEQLEKAEQEKYELQRKLKTALAGGASASQKAAAEQTIRNLQRENALITSAWYDLASRLQSNHVVLQRRHDTPRSWLNKQRQLVNATPRR</sequence>
<evidence type="ECO:0008006" key="4">
    <source>
        <dbReference type="Google" id="ProtNLM"/>
    </source>
</evidence>
<dbReference type="OMA" id="DAKYRKC"/>
<comment type="caution">
    <text evidence="2">The sequence shown here is derived from an EMBL/GenBank/DDBJ whole genome shotgun (WGS) entry which is preliminary data.</text>
</comment>
<dbReference type="Proteomes" id="UP000028545">
    <property type="component" value="Unassembled WGS sequence"/>
</dbReference>
<dbReference type="EMBL" id="JOWA01000111">
    <property type="protein sequence ID" value="KEZ40960.1"/>
    <property type="molecule type" value="Genomic_DNA"/>
</dbReference>
<evidence type="ECO:0000313" key="3">
    <source>
        <dbReference type="Proteomes" id="UP000028545"/>
    </source>
</evidence>
<dbReference type="HOGENOM" id="CLU_013811_0_0_1"/>
<dbReference type="VEuPathDB" id="FungiDB:SAPIO_CDS7862"/>
<feature type="coiled-coil region" evidence="1">
    <location>
        <begin position="732"/>
        <end position="779"/>
    </location>
</feature>
<keyword evidence="3" id="KW-1185">Reference proteome</keyword>
<gene>
    <name evidence="2" type="ORF">SAPIO_CDS7862</name>
</gene>
<dbReference type="KEGG" id="sapo:SAPIO_CDS7862"/>
<evidence type="ECO:0000313" key="2">
    <source>
        <dbReference type="EMBL" id="KEZ40960.1"/>
    </source>
</evidence>
<accession>A0A084G0U8</accession>
<feature type="coiled-coil region" evidence="1">
    <location>
        <begin position="498"/>
        <end position="532"/>
    </location>
</feature>
<organism evidence="2 3">
    <name type="scientific">Pseudallescheria apiosperma</name>
    <name type="common">Scedosporium apiospermum</name>
    <dbReference type="NCBI Taxonomy" id="563466"/>
    <lineage>
        <taxon>Eukaryota</taxon>
        <taxon>Fungi</taxon>
        <taxon>Dikarya</taxon>
        <taxon>Ascomycota</taxon>
        <taxon>Pezizomycotina</taxon>
        <taxon>Sordariomycetes</taxon>
        <taxon>Hypocreomycetidae</taxon>
        <taxon>Microascales</taxon>
        <taxon>Microascaceae</taxon>
        <taxon>Scedosporium</taxon>
    </lineage>
</organism>
<dbReference type="Gene3D" id="1.10.418.10">
    <property type="entry name" value="Calponin-like domain"/>
    <property type="match status" value="1"/>
</dbReference>
<dbReference type="AlphaFoldDB" id="A0A084G0U8"/>
<dbReference type="RefSeq" id="XP_016640759.1">
    <property type="nucleotide sequence ID" value="XM_016789642.1"/>
</dbReference>
<feature type="coiled-coil region" evidence="1">
    <location>
        <begin position="562"/>
        <end position="698"/>
    </location>
</feature>
<dbReference type="GeneID" id="27726934"/>
<dbReference type="SUPFAM" id="SSF116907">
    <property type="entry name" value="Hook domain"/>
    <property type="match status" value="1"/>
</dbReference>
<feature type="coiled-coil region" evidence="1">
    <location>
        <begin position="177"/>
        <end position="294"/>
    </location>
</feature>
<proteinExistence type="predicted"/>
<reference evidence="2 3" key="1">
    <citation type="journal article" date="2014" name="Genome Announc.">
        <title>Draft genome sequence of the pathogenic fungus Scedosporium apiospermum.</title>
        <authorList>
            <person name="Vandeputte P."/>
            <person name="Ghamrawi S."/>
            <person name="Rechenmann M."/>
            <person name="Iltis A."/>
            <person name="Giraud S."/>
            <person name="Fleury M."/>
            <person name="Thornton C."/>
            <person name="Delhaes L."/>
            <person name="Meyer W."/>
            <person name="Papon N."/>
            <person name="Bouchara J.P."/>
        </authorList>
    </citation>
    <scope>NUCLEOTIDE SEQUENCE [LARGE SCALE GENOMIC DNA]</scope>
    <source>
        <strain evidence="2 3">IHEM 14462</strain>
    </source>
</reference>
<evidence type="ECO:0000256" key="1">
    <source>
        <dbReference type="SAM" id="Coils"/>
    </source>
</evidence>
<dbReference type="OrthoDB" id="49395at2759"/>